<dbReference type="InterPro" id="IPR042171">
    <property type="entry name" value="Acyl-CoA_hotdog"/>
</dbReference>
<dbReference type="InterPro" id="IPR003703">
    <property type="entry name" value="Acyl_CoA_thio"/>
</dbReference>
<evidence type="ECO:0000259" key="4">
    <source>
        <dbReference type="Pfam" id="PF20789"/>
    </source>
</evidence>
<keyword evidence="6" id="KW-1185">Reference proteome</keyword>
<protein>
    <submittedName>
        <fullName evidence="5">Acyl-CoA thioesterase</fullName>
        <ecNumber evidence="5">3.1.2.2</ecNumber>
    </submittedName>
</protein>
<evidence type="ECO:0000256" key="1">
    <source>
        <dbReference type="ARBA" id="ARBA00006538"/>
    </source>
</evidence>
<dbReference type="PANTHER" id="PTHR11066:SF34">
    <property type="entry name" value="ACYL-COENZYME A THIOESTERASE 8"/>
    <property type="match status" value="1"/>
</dbReference>
<dbReference type="Pfam" id="PF13622">
    <property type="entry name" value="4HBT_3"/>
    <property type="match status" value="1"/>
</dbReference>
<evidence type="ECO:0000256" key="2">
    <source>
        <dbReference type="ARBA" id="ARBA00022801"/>
    </source>
</evidence>
<evidence type="ECO:0000313" key="5">
    <source>
        <dbReference type="EMBL" id="KAL0633017.1"/>
    </source>
</evidence>
<reference evidence="5 6" key="1">
    <citation type="submission" date="2024-02" db="EMBL/GenBank/DDBJ databases">
        <title>Discinaceae phylogenomics.</title>
        <authorList>
            <person name="Dirks A.C."/>
            <person name="James T.Y."/>
        </authorList>
    </citation>
    <scope>NUCLEOTIDE SEQUENCE [LARGE SCALE GENOMIC DNA]</scope>
    <source>
        <strain evidence="5 6">ACD0624</strain>
    </source>
</reference>
<keyword evidence="2 5" id="KW-0378">Hydrolase</keyword>
<dbReference type="PANTHER" id="PTHR11066">
    <property type="entry name" value="ACYL-COA THIOESTERASE"/>
    <property type="match status" value="1"/>
</dbReference>
<dbReference type="CDD" id="cd03445">
    <property type="entry name" value="Thioesterase_II_repeat2"/>
    <property type="match status" value="1"/>
</dbReference>
<dbReference type="Gene3D" id="2.40.160.210">
    <property type="entry name" value="Acyl-CoA thioesterase, double hotdog domain"/>
    <property type="match status" value="1"/>
</dbReference>
<feature type="domain" description="Acyl-CoA thioesterase-like N-terminal HotDog" evidence="3">
    <location>
        <begin position="48"/>
        <end position="127"/>
    </location>
</feature>
<dbReference type="InterPro" id="IPR049449">
    <property type="entry name" value="TesB_ACOT8-like_N"/>
</dbReference>
<comment type="caution">
    <text evidence="5">The sequence shown here is derived from an EMBL/GenBank/DDBJ whole genome shotgun (WGS) entry which is preliminary data.</text>
</comment>
<dbReference type="GO" id="GO:0016787">
    <property type="term" value="F:hydrolase activity"/>
    <property type="evidence" value="ECO:0007669"/>
    <property type="project" value="UniProtKB-KW"/>
</dbReference>
<dbReference type="EC" id="3.1.2.2" evidence="5"/>
<accession>A0ABR3GAP5</accession>
<proteinExistence type="inferred from homology"/>
<gene>
    <name evidence="5" type="primary">TES1</name>
    <name evidence="5" type="ORF">Q9L58_008079</name>
</gene>
<dbReference type="CDD" id="cd03444">
    <property type="entry name" value="Thioesterase_II_repeat1"/>
    <property type="match status" value="1"/>
</dbReference>
<evidence type="ECO:0000259" key="3">
    <source>
        <dbReference type="Pfam" id="PF13622"/>
    </source>
</evidence>
<dbReference type="InterPro" id="IPR049450">
    <property type="entry name" value="ACOT8-like_C"/>
</dbReference>
<name>A0ABR3GAP5_9PEZI</name>
<dbReference type="InterPro" id="IPR029069">
    <property type="entry name" value="HotDog_dom_sf"/>
</dbReference>
<sequence length="330" mass="36859">MATRSTLIPPPQANPELSMLETCLELRVLEDLGDGVFTNVRPLYQPEGARGIYGGCVIAQCLAAAQKTLPEDMKIHSMHCYFILAGNPLIPVIYHVERVRSGRSFATRTVQARQRGKCIFTTTCSFVRPPAKSGSTATIEHSVPLPGNVPVPENCVTDEEQLLKWYEKGNLNTEDLARFRQVLERDPCEWRHLGITDKSPDTAPTDKRSRRWARVKGKIQNQDSHLPSLAYFSDSAFLVTAAKVNPLTQKDISMIVSLDHTIYFHNAADIKADEWVLVELDSSWAGEERALVTAKIWNRDGTLLASCYQEGLIRLRKNEVVAPTGETSKL</sequence>
<comment type="similarity">
    <text evidence="1">Belongs to the C/M/P thioester hydrolase family.</text>
</comment>
<evidence type="ECO:0000313" key="6">
    <source>
        <dbReference type="Proteomes" id="UP001447188"/>
    </source>
</evidence>
<dbReference type="Pfam" id="PF20789">
    <property type="entry name" value="4HBT_3C"/>
    <property type="match status" value="1"/>
</dbReference>
<feature type="domain" description="Acyl-CoA thioesterase-like C-terminal" evidence="4">
    <location>
        <begin position="187"/>
        <end position="313"/>
    </location>
</feature>
<dbReference type="Proteomes" id="UP001447188">
    <property type="component" value="Unassembled WGS sequence"/>
</dbReference>
<organism evidence="5 6">
    <name type="scientific">Discina gigas</name>
    <dbReference type="NCBI Taxonomy" id="1032678"/>
    <lineage>
        <taxon>Eukaryota</taxon>
        <taxon>Fungi</taxon>
        <taxon>Dikarya</taxon>
        <taxon>Ascomycota</taxon>
        <taxon>Pezizomycotina</taxon>
        <taxon>Pezizomycetes</taxon>
        <taxon>Pezizales</taxon>
        <taxon>Discinaceae</taxon>
        <taxon>Discina</taxon>
    </lineage>
</organism>
<dbReference type="SUPFAM" id="SSF54637">
    <property type="entry name" value="Thioesterase/thiol ester dehydrase-isomerase"/>
    <property type="match status" value="2"/>
</dbReference>
<dbReference type="EMBL" id="JBBBZM010000140">
    <property type="protein sequence ID" value="KAL0633017.1"/>
    <property type="molecule type" value="Genomic_DNA"/>
</dbReference>